<reference evidence="4 5" key="1">
    <citation type="submission" date="2019-08" db="EMBL/GenBank/DDBJ databases">
        <authorList>
            <person name="Peeters C."/>
        </authorList>
    </citation>
    <scope>NUCLEOTIDE SEQUENCE [LARGE SCALE GENOMIC DNA]</scope>
    <source>
        <strain evidence="4 5">LMG 31118</strain>
    </source>
</reference>
<keyword evidence="5" id="KW-1185">Reference proteome</keyword>
<dbReference type="SUPFAM" id="SSF51412">
    <property type="entry name" value="Inosine monophosphate dehydrogenase (IMPDH)"/>
    <property type="match status" value="1"/>
</dbReference>
<keyword evidence="1" id="KW-0285">Flavoprotein</keyword>
<dbReference type="Proteomes" id="UP000414136">
    <property type="component" value="Unassembled WGS sequence"/>
</dbReference>
<accession>A0A5E5AB83</accession>
<dbReference type="GO" id="GO:0051213">
    <property type="term" value="F:dioxygenase activity"/>
    <property type="evidence" value="ECO:0007669"/>
    <property type="project" value="UniProtKB-KW"/>
</dbReference>
<protein>
    <submittedName>
        <fullName evidence="4">2-nitropropane dioxygenase</fullName>
    </submittedName>
</protein>
<dbReference type="GO" id="GO:0018580">
    <property type="term" value="F:nitronate monooxygenase activity"/>
    <property type="evidence" value="ECO:0007669"/>
    <property type="project" value="InterPro"/>
</dbReference>
<proteinExistence type="predicted"/>
<dbReference type="InterPro" id="IPR013785">
    <property type="entry name" value="Aldolase_TIM"/>
</dbReference>
<sequence length="366" mass="38846">MTISLHTPVCDWLGCRYPIVQTAMGWVADANLVAATSNAGGFGFLACATIEPGRLEAEIQKVMRLTDAPFGLNFHMFQPNARQVIDLAIRYKVRAVSYGRGPDRQVIDQLRRAGVICMPTVGHVKHAIKAVELGADIVTIQGAEGGGHTGATPTTILLPQVLDAVDVPIVAAGGYACGRGLASALAAGAAGVAMGTRFLMTRESPVPAQTLARYLEVNDPGSIRVTSVVDGLPQRLIQNEALLRMERSGWIQRVLFSASSAMRWKRASGASAWQSLRALRAMALDARQSGGSLAQALMAANAPMLIQSAIVSGQPDLGVLPSGQVAASIGELKRCADVIEEIAAQATQRLSQLIEHQQRDLHERCA</sequence>
<organism evidence="4 5">
    <name type="scientific">Pandoraea captiosa</name>
    <dbReference type="NCBI Taxonomy" id="2508302"/>
    <lineage>
        <taxon>Bacteria</taxon>
        <taxon>Pseudomonadati</taxon>
        <taxon>Pseudomonadota</taxon>
        <taxon>Betaproteobacteria</taxon>
        <taxon>Burkholderiales</taxon>
        <taxon>Burkholderiaceae</taxon>
        <taxon>Pandoraea</taxon>
    </lineage>
</organism>
<evidence type="ECO:0000256" key="3">
    <source>
        <dbReference type="ARBA" id="ARBA00023002"/>
    </source>
</evidence>
<dbReference type="PANTHER" id="PTHR32332:SF20">
    <property type="entry name" value="2-NITROPROPANE DIOXYGENASE-LIKE PROTEIN"/>
    <property type="match status" value="1"/>
</dbReference>
<dbReference type="Pfam" id="PF03060">
    <property type="entry name" value="NMO"/>
    <property type="match status" value="1"/>
</dbReference>
<dbReference type="OrthoDB" id="9778912at2"/>
<dbReference type="PANTHER" id="PTHR32332">
    <property type="entry name" value="2-NITROPROPANE DIOXYGENASE"/>
    <property type="match status" value="1"/>
</dbReference>
<keyword evidence="4" id="KW-0223">Dioxygenase</keyword>
<dbReference type="InterPro" id="IPR004136">
    <property type="entry name" value="NMO"/>
</dbReference>
<name>A0A5E5AB83_9BURK</name>
<dbReference type="Gene3D" id="3.20.20.70">
    <property type="entry name" value="Aldolase class I"/>
    <property type="match status" value="1"/>
</dbReference>
<evidence type="ECO:0000313" key="5">
    <source>
        <dbReference type="Proteomes" id="UP000414136"/>
    </source>
</evidence>
<evidence type="ECO:0000256" key="1">
    <source>
        <dbReference type="ARBA" id="ARBA00022630"/>
    </source>
</evidence>
<keyword evidence="2" id="KW-0288">FMN</keyword>
<gene>
    <name evidence="4" type="ORF">PCA31118_03419</name>
</gene>
<dbReference type="AlphaFoldDB" id="A0A5E5AB83"/>
<keyword evidence="3" id="KW-0560">Oxidoreductase</keyword>
<evidence type="ECO:0000313" key="4">
    <source>
        <dbReference type="EMBL" id="VVE70072.1"/>
    </source>
</evidence>
<dbReference type="EMBL" id="CABPSQ010000006">
    <property type="protein sequence ID" value="VVE70072.1"/>
    <property type="molecule type" value="Genomic_DNA"/>
</dbReference>
<evidence type="ECO:0000256" key="2">
    <source>
        <dbReference type="ARBA" id="ARBA00022643"/>
    </source>
</evidence>
<dbReference type="CDD" id="cd04730">
    <property type="entry name" value="NPD_like"/>
    <property type="match status" value="1"/>
</dbReference>
<dbReference type="RefSeq" id="WP_150626306.1">
    <property type="nucleotide sequence ID" value="NZ_CABPSQ010000006.1"/>
</dbReference>